<dbReference type="Proteomes" id="UP001314170">
    <property type="component" value="Unassembled WGS sequence"/>
</dbReference>
<comment type="caution">
    <text evidence="2">The sequence shown here is derived from an EMBL/GenBank/DDBJ whole genome shotgun (WGS) entry which is preliminary data.</text>
</comment>
<evidence type="ECO:0000313" key="3">
    <source>
        <dbReference type="Proteomes" id="UP001314170"/>
    </source>
</evidence>
<keyword evidence="3" id="KW-1185">Reference proteome</keyword>
<accession>A0AAV1S172</accession>
<protein>
    <submittedName>
        <fullName evidence="2">Uncharacterized protein</fullName>
    </submittedName>
</protein>
<feature type="region of interest" description="Disordered" evidence="1">
    <location>
        <begin position="90"/>
        <end position="119"/>
    </location>
</feature>
<reference evidence="2 3" key="1">
    <citation type="submission" date="2024-01" db="EMBL/GenBank/DDBJ databases">
        <authorList>
            <person name="Waweru B."/>
        </authorList>
    </citation>
    <scope>NUCLEOTIDE SEQUENCE [LARGE SCALE GENOMIC DNA]</scope>
</reference>
<proteinExistence type="predicted"/>
<name>A0AAV1S172_9ROSI</name>
<evidence type="ECO:0000256" key="1">
    <source>
        <dbReference type="SAM" id="MobiDB-lite"/>
    </source>
</evidence>
<feature type="compositionally biased region" description="Basic and acidic residues" evidence="1">
    <location>
        <begin position="93"/>
        <end position="119"/>
    </location>
</feature>
<dbReference type="AlphaFoldDB" id="A0AAV1S172"/>
<organism evidence="2 3">
    <name type="scientific">Dovyalis caffra</name>
    <dbReference type="NCBI Taxonomy" id="77055"/>
    <lineage>
        <taxon>Eukaryota</taxon>
        <taxon>Viridiplantae</taxon>
        <taxon>Streptophyta</taxon>
        <taxon>Embryophyta</taxon>
        <taxon>Tracheophyta</taxon>
        <taxon>Spermatophyta</taxon>
        <taxon>Magnoliopsida</taxon>
        <taxon>eudicotyledons</taxon>
        <taxon>Gunneridae</taxon>
        <taxon>Pentapetalae</taxon>
        <taxon>rosids</taxon>
        <taxon>fabids</taxon>
        <taxon>Malpighiales</taxon>
        <taxon>Salicaceae</taxon>
        <taxon>Flacourtieae</taxon>
        <taxon>Dovyalis</taxon>
    </lineage>
</organism>
<evidence type="ECO:0000313" key="2">
    <source>
        <dbReference type="EMBL" id="CAK7342231.1"/>
    </source>
</evidence>
<dbReference type="EMBL" id="CAWUPB010001160">
    <property type="protein sequence ID" value="CAK7342231.1"/>
    <property type="molecule type" value="Genomic_DNA"/>
</dbReference>
<gene>
    <name evidence="2" type="ORF">DCAF_LOCUS16686</name>
</gene>
<sequence>MEPAARKTSDSMWFNLTELSFNMAGRSTNSKHGKEHPLEDKFQINTISCLWKYHEADKMPNHEKQYPLHWMWARKKIVDGARKNLVRTIKRDKKTEDARREPLSLGKKQDLVHREIRQN</sequence>